<evidence type="ECO:0000256" key="6">
    <source>
        <dbReference type="SAM" id="Phobius"/>
    </source>
</evidence>
<gene>
    <name evidence="8" type="ORF">soil367_14815</name>
</gene>
<evidence type="ECO:0000313" key="9">
    <source>
        <dbReference type="Proteomes" id="UP000298049"/>
    </source>
</evidence>
<organism evidence="8 9">
    <name type="scientific">Hydrocarboniclastica marina</name>
    <dbReference type="NCBI Taxonomy" id="2259620"/>
    <lineage>
        <taxon>Bacteria</taxon>
        <taxon>Pseudomonadati</taxon>
        <taxon>Pseudomonadota</taxon>
        <taxon>Gammaproteobacteria</taxon>
        <taxon>Alteromonadales</taxon>
        <taxon>Alteromonadaceae</taxon>
        <taxon>Hydrocarboniclastica</taxon>
    </lineage>
</organism>
<keyword evidence="5 6" id="KW-0472">Membrane</keyword>
<dbReference type="EMBL" id="CP031093">
    <property type="protein sequence ID" value="QCF27103.1"/>
    <property type="molecule type" value="Genomic_DNA"/>
</dbReference>
<dbReference type="PANTHER" id="PTHR32322:SF2">
    <property type="entry name" value="EAMA DOMAIN-CONTAINING PROTEIN"/>
    <property type="match status" value="1"/>
</dbReference>
<feature type="transmembrane region" description="Helical" evidence="6">
    <location>
        <begin position="119"/>
        <end position="136"/>
    </location>
</feature>
<feature type="transmembrane region" description="Helical" evidence="6">
    <location>
        <begin position="264"/>
        <end position="279"/>
    </location>
</feature>
<evidence type="ECO:0000256" key="2">
    <source>
        <dbReference type="ARBA" id="ARBA00007362"/>
    </source>
</evidence>
<dbReference type="InterPro" id="IPR037185">
    <property type="entry name" value="EmrE-like"/>
</dbReference>
<keyword evidence="9" id="KW-1185">Reference proteome</keyword>
<feature type="transmembrane region" description="Helical" evidence="6">
    <location>
        <begin position="88"/>
        <end position="110"/>
    </location>
</feature>
<feature type="domain" description="EamA" evidence="7">
    <location>
        <begin position="7"/>
        <end position="133"/>
    </location>
</feature>
<dbReference type="SUPFAM" id="SSF103481">
    <property type="entry name" value="Multidrug resistance efflux transporter EmrE"/>
    <property type="match status" value="2"/>
</dbReference>
<protein>
    <submittedName>
        <fullName evidence="8">DMT family transporter</fullName>
    </submittedName>
</protein>
<dbReference type="Gene3D" id="1.10.3730.20">
    <property type="match status" value="2"/>
</dbReference>
<name>A0A4P7XJZ7_9ALTE</name>
<dbReference type="Pfam" id="PF00892">
    <property type="entry name" value="EamA"/>
    <property type="match status" value="2"/>
</dbReference>
<reference evidence="8 9" key="1">
    <citation type="submission" date="2018-07" db="EMBL/GenBank/DDBJ databases">
        <title>Marsedoiliclastica nanhaica gen. nov. sp. nov., a novel marine hydrocarbonoclastic bacterium isolated from an in-situ enriched hydrocarbon-degrading consortium in deep-sea sediment.</title>
        <authorList>
            <person name="Dong C."/>
            <person name="Ma T."/>
            <person name="Liu R."/>
            <person name="Shao Z."/>
        </authorList>
    </citation>
    <scope>NUCLEOTIDE SEQUENCE [LARGE SCALE GENOMIC DNA]</scope>
    <source>
        <strain evidence="9">soil36-7</strain>
    </source>
</reference>
<keyword evidence="3 6" id="KW-0812">Transmembrane</keyword>
<dbReference type="InterPro" id="IPR000620">
    <property type="entry name" value="EamA_dom"/>
</dbReference>
<dbReference type="RefSeq" id="WP_136549808.1">
    <property type="nucleotide sequence ID" value="NZ_CP031093.1"/>
</dbReference>
<dbReference type="OrthoDB" id="9809509at2"/>
<feature type="transmembrane region" description="Helical" evidence="6">
    <location>
        <begin position="63"/>
        <end position="82"/>
    </location>
</feature>
<keyword evidence="4 6" id="KW-1133">Transmembrane helix</keyword>
<proteinExistence type="inferred from homology"/>
<dbReference type="PANTHER" id="PTHR32322">
    <property type="entry name" value="INNER MEMBRANE TRANSPORTER"/>
    <property type="match status" value="1"/>
</dbReference>
<evidence type="ECO:0000313" key="8">
    <source>
        <dbReference type="EMBL" id="QCF27103.1"/>
    </source>
</evidence>
<dbReference type="AlphaFoldDB" id="A0A4P7XJZ7"/>
<dbReference type="GO" id="GO:0016020">
    <property type="term" value="C:membrane"/>
    <property type="evidence" value="ECO:0007669"/>
    <property type="project" value="UniProtKB-SubCell"/>
</dbReference>
<feature type="transmembrane region" description="Helical" evidence="6">
    <location>
        <begin position="208"/>
        <end position="229"/>
    </location>
</feature>
<evidence type="ECO:0000256" key="4">
    <source>
        <dbReference type="ARBA" id="ARBA00022989"/>
    </source>
</evidence>
<dbReference type="InterPro" id="IPR050638">
    <property type="entry name" value="AA-Vitamin_Transporters"/>
</dbReference>
<accession>A0A4P7XJZ7</accession>
<feature type="transmembrane region" description="Helical" evidence="6">
    <location>
        <begin position="175"/>
        <end position="196"/>
    </location>
</feature>
<evidence type="ECO:0000259" key="7">
    <source>
        <dbReference type="Pfam" id="PF00892"/>
    </source>
</evidence>
<feature type="transmembrane region" description="Helical" evidence="6">
    <location>
        <begin position="241"/>
        <end position="258"/>
    </location>
</feature>
<feature type="domain" description="EamA" evidence="7">
    <location>
        <begin position="150"/>
        <end position="279"/>
    </location>
</feature>
<dbReference type="Proteomes" id="UP000298049">
    <property type="component" value="Chromosome"/>
</dbReference>
<evidence type="ECO:0000256" key="5">
    <source>
        <dbReference type="ARBA" id="ARBA00023136"/>
    </source>
</evidence>
<evidence type="ECO:0000256" key="3">
    <source>
        <dbReference type="ARBA" id="ARBA00022692"/>
    </source>
</evidence>
<dbReference type="KEGG" id="hmi:soil367_14815"/>
<sequence>MRYIPFVFVVLWATGFIAAKWGLPYAEPFTFLALRMALVVPIFFLLSRALRSTRLTWTQRRDQMLVGLGTHGVYLGGVFVAIEHRMPAGIVALIVGTQPLLTALIGQFFLQKRLALREWAGIALGLGGIAVVLLQGGKMEGALSVLNIGAAVLALLGMSLATLWQSHRGGMTDLVAGGFWQYLAALALFVALAAGLEQNDVNWTAPFIGAWLWSVFVLSLVAILLWLYMLRHGEAARVTQFMYLSPPTTALMAAFLFGEPLTPQTGFGAALVVFGLYLARRPSPAKHVEAAAPGRAS</sequence>
<comment type="subcellular location">
    <subcellularLocation>
        <location evidence="1">Membrane</location>
        <topology evidence="1">Multi-pass membrane protein</topology>
    </subcellularLocation>
</comment>
<evidence type="ECO:0000256" key="1">
    <source>
        <dbReference type="ARBA" id="ARBA00004141"/>
    </source>
</evidence>
<feature type="transmembrane region" description="Helical" evidence="6">
    <location>
        <begin position="142"/>
        <end position="163"/>
    </location>
</feature>
<feature type="transmembrane region" description="Helical" evidence="6">
    <location>
        <begin position="32"/>
        <end position="51"/>
    </location>
</feature>
<comment type="similarity">
    <text evidence="2">Belongs to the EamA transporter family.</text>
</comment>